<keyword evidence="5 13" id="KW-0349">Heme</keyword>
<evidence type="ECO:0000256" key="5">
    <source>
        <dbReference type="ARBA" id="ARBA00022617"/>
    </source>
</evidence>
<evidence type="ECO:0000256" key="3">
    <source>
        <dbReference type="ARBA" id="ARBA00004406"/>
    </source>
</evidence>
<feature type="binding site" description="axial binding residue" evidence="13">
    <location>
        <position position="473"/>
    </location>
    <ligand>
        <name>heme</name>
        <dbReference type="ChEBI" id="CHEBI:30413"/>
    </ligand>
    <ligandPart>
        <name>Fe</name>
        <dbReference type="ChEBI" id="CHEBI:18248"/>
    </ligandPart>
</feature>
<protein>
    <recommendedName>
        <fullName evidence="18">Cytochrome P450</fullName>
    </recommendedName>
</protein>
<evidence type="ECO:0000256" key="7">
    <source>
        <dbReference type="ARBA" id="ARBA00022824"/>
    </source>
</evidence>
<dbReference type="Pfam" id="PF00067">
    <property type="entry name" value="p450"/>
    <property type="match status" value="1"/>
</dbReference>
<dbReference type="InterPro" id="IPR017972">
    <property type="entry name" value="Cyt_P450_CS"/>
</dbReference>
<reference evidence="16 17" key="2">
    <citation type="journal article" date="2018" name="Elife">
        <title>Firefly genomes illuminate parallel origins of bioluminescence in beetles.</title>
        <authorList>
            <person name="Fallon T.R."/>
            <person name="Lower S.E."/>
            <person name="Chang C.H."/>
            <person name="Bessho-Uehara M."/>
            <person name="Martin G.J."/>
            <person name="Bewick A.J."/>
            <person name="Behringer M."/>
            <person name="Debat H.J."/>
            <person name="Wong I."/>
            <person name="Day J.C."/>
            <person name="Suvorov A."/>
            <person name="Silva C.J."/>
            <person name="Stanger-Hall K.F."/>
            <person name="Hall D.W."/>
            <person name="Schmitz R.J."/>
            <person name="Nelson D.R."/>
            <person name="Lewis S.M."/>
            <person name="Shigenobu S."/>
            <person name="Bybee S.M."/>
            <person name="Larracuente A.M."/>
            <person name="Oba Y."/>
            <person name="Weng J.K."/>
        </authorList>
    </citation>
    <scope>NUCLEOTIDE SEQUENCE [LARGE SCALE GENOMIC DNA]</scope>
    <source>
        <strain evidence="16">1611_PpyrPB1</strain>
        <tissue evidence="16">Whole body</tissue>
    </source>
</reference>
<evidence type="ECO:0000256" key="10">
    <source>
        <dbReference type="ARBA" id="ARBA00023004"/>
    </source>
</evidence>
<dbReference type="GO" id="GO:0016705">
    <property type="term" value="F:oxidoreductase activity, acting on paired donors, with incorporation or reduction of molecular oxygen"/>
    <property type="evidence" value="ECO:0007669"/>
    <property type="project" value="InterPro"/>
</dbReference>
<keyword evidence="9 14" id="KW-0560">Oxidoreductase</keyword>
<evidence type="ECO:0000256" key="4">
    <source>
        <dbReference type="ARBA" id="ARBA00010617"/>
    </source>
</evidence>
<keyword evidence="10 13" id="KW-0408">Iron</keyword>
<keyword evidence="17" id="KW-1185">Reference proteome</keyword>
<evidence type="ECO:0000256" key="12">
    <source>
        <dbReference type="ARBA" id="ARBA00023136"/>
    </source>
</evidence>
<dbReference type="GO" id="GO:0020037">
    <property type="term" value="F:heme binding"/>
    <property type="evidence" value="ECO:0007669"/>
    <property type="project" value="InterPro"/>
</dbReference>
<evidence type="ECO:0000256" key="2">
    <source>
        <dbReference type="ARBA" id="ARBA00004174"/>
    </source>
</evidence>
<keyword evidence="6 13" id="KW-0479">Metal-binding</keyword>
<name>A0A1Y1KIN8_PHOPY</name>
<proteinExistence type="inferred from homology"/>
<dbReference type="InterPro" id="IPR036396">
    <property type="entry name" value="Cyt_P450_sf"/>
</dbReference>
<dbReference type="GO" id="GO:0005506">
    <property type="term" value="F:iron ion binding"/>
    <property type="evidence" value="ECO:0007669"/>
    <property type="project" value="InterPro"/>
</dbReference>
<comment type="cofactor">
    <cofactor evidence="1 13">
        <name>heme</name>
        <dbReference type="ChEBI" id="CHEBI:30413"/>
    </cofactor>
</comment>
<dbReference type="PRINTS" id="PR00463">
    <property type="entry name" value="EP450I"/>
</dbReference>
<comment type="subcellular location">
    <subcellularLocation>
        <location evidence="3">Endoplasmic reticulum membrane</location>
        <topology evidence="3">Peripheral membrane protein</topology>
    </subcellularLocation>
    <subcellularLocation>
        <location evidence="2">Microsome membrane</location>
        <topology evidence="2">Peripheral membrane protein</topology>
    </subcellularLocation>
</comment>
<evidence type="ECO:0000256" key="1">
    <source>
        <dbReference type="ARBA" id="ARBA00001971"/>
    </source>
</evidence>
<dbReference type="EMBL" id="GEZM01086408">
    <property type="protein sequence ID" value="JAV59475.1"/>
    <property type="molecule type" value="Transcribed_RNA"/>
</dbReference>
<dbReference type="InParanoid" id="A0A1Y1KIN8"/>
<dbReference type="Proteomes" id="UP000327044">
    <property type="component" value="Unassembled WGS sequence"/>
</dbReference>
<evidence type="ECO:0000256" key="13">
    <source>
        <dbReference type="PIRSR" id="PIRSR602401-1"/>
    </source>
</evidence>
<reference evidence="16" key="3">
    <citation type="submission" date="2019-08" db="EMBL/GenBank/DDBJ databases">
        <authorList>
            <consortium name="Photinus pyralis genome working group"/>
            <person name="Fallon T.R."/>
            <person name="Sander Lower S.E."/>
            <person name="Weng J.-K."/>
        </authorList>
    </citation>
    <scope>NUCLEOTIDE SEQUENCE</scope>
    <source>
        <strain evidence="16">1611_PpyrPB1</strain>
        <tissue evidence="16">Whole body</tissue>
    </source>
</reference>
<evidence type="ECO:0008006" key="18">
    <source>
        <dbReference type="Google" id="ProtNLM"/>
    </source>
</evidence>
<dbReference type="Gene3D" id="1.10.630.10">
    <property type="entry name" value="Cytochrome P450"/>
    <property type="match status" value="1"/>
</dbReference>
<dbReference type="PANTHER" id="PTHR24292:SF54">
    <property type="entry name" value="CYP9F3-RELATED"/>
    <property type="match status" value="1"/>
</dbReference>
<dbReference type="GO" id="GO:0005789">
    <property type="term" value="C:endoplasmic reticulum membrane"/>
    <property type="evidence" value="ECO:0007669"/>
    <property type="project" value="UniProtKB-SubCell"/>
</dbReference>
<evidence type="ECO:0000313" key="17">
    <source>
        <dbReference type="Proteomes" id="UP000327044"/>
    </source>
</evidence>
<dbReference type="PRINTS" id="PR00385">
    <property type="entry name" value="P450"/>
</dbReference>
<comment type="similarity">
    <text evidence="4 14">Belongs to the cytochrome P450 family.</text>
</comment>
<dbReference type="PROSITE" id="PS00086">
    <property type="entry name" value="CYTOCHROME_P450"/>
    <property type="match status" value="1"/>
</dbReference>
<keyword evidence="12" id="KW-0472">Membrane</keyword>
<dbReference type="PANTHER" id="PTHR24292">
    <property type="entry name" value="CYTOCHROME P450"/>
    <property type="match status" value="1"/>
</dbReference>
<dbReference type="EMBL" id="VVIM01000009">
    <property type="protein sequence ID" value="KAB0794245.1"/>
    <property type="molecule type" value="Genomic_DNA"/>
</dbReference>
<evidence type="ECO:0000256" key="8">
    <source>
        <dbReference type="ARBA" id="ARBA00022848"/>
    </source>
</evidence>
<keyword evidence="8" id="KW-0492">Microsome</keyword>
<dbReference type="InterPro" id="IPR002401">
    <property type="entry name" value="Cyt_P450_E_grp-I"/>
</dbReference>
<evidence type="ECO:0000256" key="11">
    <source>
        <dbReference type="ARBA" id="ARBA00023033"/>
    </source>
</evidence>
<dbReference type="GO" id="GO:0004497">
    <property type="term" value="F:monooxygenase activity"/>
    <property type="evidence" value="ECO:0007669"/>
    <property type="project" value="UniProtKB-KW"/>
</dbReference>
<dbReference type="OrthoDB" id="2789670at2759"/>
<dbReference type="FunCoup" id="A0A1Y1KIN8">
    <property type="interactions" value="66"/>
</dbReference>
<evidence type="ECO:0000313" key="16">
    <source>
        <dbReference type="EMBL" id="KAB0794245.1"/>
    </source>
</evidence>
<keyword evidence="7" id="KW-0256">Endoplasmic reticulum</keyword>
<reference evidence="15" key="1">
    <citation type="journal article" date="2016" name="Sci. Rep.">
        <title>Molecular characterization of firefly nuptial gifts: a multi-omics approach sheds light on postcopulatory sexual selection.</title>
        <authorList>
            <person name="Al-Wathiqui N."/>
            <person name="Fallon T.R."/>
            <person name="South A."/>
            <person name="Weng J.K."/>
            <person name="Lewis S.M."/>
        </authorList>
    </citation>
    <scope>NUCLEOTIDE SEQUENCE</scope>
</reference>
<sequence length="532" mass="61842">MPLILILAGVCLFIYFALIRPFQFWTRRGIVQFSVWRLWLENAKVILQLKPMADNLRLMYDGFPGARFAGMYQFAKPILAIRDPELIKQITVKDFDHFIDHSQFVPEECEPLWGKNLFALKGERWKEMRATLSPSFTSSKMKAMFNIMSECAERFVNHFRVEGSEDTVTVEFKDIFTRFTNDVIASASFGINCDSLKERENEFYQMGKEATSFSGFWNNMKFVIMMLSPKLATFFGVHLFSNKVSTFFRNLVTGNMAARERDGIVRPDMIHLLMEARKGRLKHERSNEIIDSGYSVIEESEIGKEENRQKLQLSDDDVTAQALIFFFAGFESVSTLMCFTAYELAVDTFSQEKLREEVDNVLKDGNGTLTYEGLMKMEYMDMVVSEVLRKWPTAVGSDRMCVKPYTIHPERDGEKPVYLNKGDLVIMVMYGMQRDEKYFPDPDRFDPERFSKENRRTIIPYSYMPFGAGPRSCIGNRFALLETKLLFFTILRYFEIVVVKKSVIPVKISRKQINLNAEDGFWFGLKPRNVHY</sequence>
<keyword evidence="11 14" id="KW-0503">Monooxygenase</keyword>
<dbReference type="InterPro" id="IPR001128">
    <property type="entry name" value="Cyt_P450"/>
</dbReference>
<evidence type="ECO:0000313" key="15">
    <source>
        <dbReference type="EMBL" id="JAV59475.1"/>
    </source>
</evidence>
<evidence type="ECO:0000256" key="9">
    <source>
        <dbReference type="ARBA" id="ARBA00023002"/>
    </source>
</evidence>
<dbReference type="CDD" id="cd11056">
    <property type="entry name" value="CYP6-like"/>
    <property type="match status" value="1"/>
</dbReference>
<organism evidence="15">
    <name type="scientific">Photinus pyralis</name>
    <name type="common">Common eastern firefly</name>
    <name type="synonym">Lampyris pyralis</name>
    <dbReference type="NCBI Taxonomy" id="7054"/>
    <lineage>
        <taxon>Eukaryota</taxon>
        <taxon>Metazoa</taxon>
        <taxon>Ecdysozoa</taxon>
        <taxon>Arthropoda</taxon>
        <taxon>Hexapoda</taxon>
        <taxon>Insecta</taxon>
        <taxon>Pterygota</taxon>
        <taxon>Neoptera</taxon>
        <taxon>Endopterygota</taxon>
        <taxon>Coleoptera</taxon>
        <taxon>Polyphaga</taxon>
        <taxon>Elateriformia</taxon>
        <taxon>Elateroidea</taxon>
        <taxon>Lampyridae</taxon>
        <taxon>Lampyrinae</taxon>
        <taxon>Photinus</taxon>
    </lineage>
</organism>
<accession>A0A1Y1KIN8</accession>
<dbReference type="SUPFAM" id="SSF48264">
    <property type="entry name" value="Cytochrome P450"/>
    <property type="match status" value="1"/>
</dbReference>
<dbReference type="AlphaFoldDB" id="A0A1Y1KIN8"/>
<evidence type="ECO:0000256" key="14">
    <source>
        <dbReference type="RuleBase" id="RU000461"/>
    </source>
</evidence>
<gene>
    <name evidence="16" type="ORF">PPYR_13865</name>
</gene>
<dbReference type="InterPro" id="IPR050476">
    <property type="entry name" value="Insect_CytP450_Detox"/>
</dbReference>
<evidence type="ECO:0000256" key="6">
    <source>
        <dbReference type="ARBA" id="ARBA00022723"/>
    </source>
</evidence>
<dbReference type="FunFam" id="1.10.630.10:FF:000042">
    <property type="entry name" value="Cytochrome P450"/>
    <property type="match status" value="1"/>
</dbReference>